<evidence type="ECO:0000313" key="2">
    <source>
        <dbReference type="EMBL" id="PKT72886.1"/>
    </source>
</evidence>
<dbReference type="EMBL" id="PJOS01000016">
    <property type="protein sequence ID" value="PKT72886.1"/>
    <property type="molecule type" value="Genomic_DNA"/>
</dbReference>
<reference evidence="2 3" key="1">
    <citation type="submission" date="2017-12" db="EMBL/GenBank/DDBJ databases">
        <title>Streptomyces populusis sp. nov., a novel endophytic actinobacterium isolated from stems of Populus adenopoda Maxim.</title>
        <authorList>
            <person name="Wang Z."/>
        </authorList>
    </citation>
    <scope>NUCLEOTIDE SEQUENCE [LARGE SCALE GENOMIC DNA]</scope>
    <source>
        <strain evidence="2 3">A249</strain>
    </source>
</reference>
<evidence type="ECO:0000313" key="3">
    <source>
        <dbReference type="Proteomes" id="UP000236178"/>
    </source>
</evidence>
<dbReference type="OrthoDB" id="4299333at2"/>
<evidence type="ECO:0000256" key="1">
    <source>
        <dbReference type="SAM" id="MobiDB-lite"/>
    </source>
</evidence>
<accession>A0A2I0SSH6</accession>
<gene>
    <name evidence="2" type="ORF">CW362_11355</name>
</gene>
<feature type="compositionally biased region" description="Acidic residues" evidence="1">
    <location>
        <begin position="61"/>
        <end position="78"/>
    </location>
</feature>
<dbReference type="AlphaFoldDB" id="A0A2I0SSH6"/>
<dbReference type="Proteomes" id="UP000236178">
    <property type="component" value="Unassembled WGS sequence"/>
</dbReference>
<protein>
    <submittedName>
        <fullName evidence="2">Uncharacterized protein</fullName>
    </submittedName>
</protein>
<dbReference type="RefSeq" id="WP_103549262.1">
    <property type="nucleotide sequence ID" value="NZ_JBHJSK010000007.1"/>
</dbReference>
<keyword evidence="3" id="KW-1185">Reference proteome</keyword>
<sequence length="103" mass="10559">MSEPRPQGPGTGEGPMPKPVPRDLPDQQAAPDEDPLDVVGVPGRPPGSRRPETERQGAEGGAEDAQEPDAEVPGTDEGDTGREGTPDPAGSPAEHPVPDEPAD</sequence>
<comment type="caution">
    <text evidence="2">The sequence shown here is derived from an EMBL/GenBank/DDBJ whole genome shotgun (WGS) entry which is preliminary data.</text>
</comment>
<proteinExistence type="predicted"/>
<feature type="region of interest" description="Disordered" evidence="1">
    <location>
        <begin position="1"/>
        <end position="103"/>
    </location>
</feature>
<organism evidence="2 3">
    <name type="scientific">Streptomyces populi</name>
    <dbReference type="NCBI Taxonomy" id="2058924"/>
    <lineage>
        <taxon>Bacteria</taxon>
        <taxon>Bacillati</taxon>
        <taxon>Actinomycetota</taxon>
        <taxon>Actinomycetes</taxon>
        <taxon>Kitasatosporales</taxon>
        <taxon>Streptomycetaceae</taxon>
        <taxon>Streptomyces</taxon>
    </lineage>
</organism>
<name>A0A2I0SSH6_9ACTN</name>